<protein>
    <submittedName>
        <fullName evidence="1">Uncharacterized protein</fullName>
    </submittedName>
</protein>
<dbReference type="RefSeq" id="WP_188500722.1">
    <property type="nucleotide sequence ID" value="NZ_BMFP01000002.1"/>
</dbReference>
<comment type="caution">
    <text evidence="1">The sequence shown here is derived from an EMBL/GenBank/DDBJ whole genome shotgun (WGS) entry which is preliminary data.</text>
</comment>
<name>A0ABQ1W1W5_9BACT</name>
<accession>A0ABQ1W1W5</accession>
<reference evidence="2" key="1">
    <citation type="journal article" date="2019" name="Int. J. Syst. Evol. Microbiol.">
        <title>The Global Catalogue of Microorganisms (GCM) 10K type strain sequencing project: providing services to taxonomists for standard genome sequencing and annotation.</title>
        <authorList>
            <consortium name="The Broad Institute Genomics Platform"/>
            <consortium name="The Broad Institute Genome Sequencing Center for Infectious Disease"/>
            <person name="Wu L."/>
            <person name="Ma J."/>
        </authorList>
    </citation>
    <scope>NUCLEOTIDE SEQUENCE [LARGE SCALE GENOMIC DNA]</scope>
    <source>
        <strain evidence="2">CGMCC 1.12749</strain>
    </source>
</reference>
<dbReference type="Proteomes" id="UP000634043">
    <property type="component" value="Unassembled WGS sequence"/>
</dbReference>
<proteinExistence type="predicted"/>
<organism evidence="1 2">
    <name type="scientific">Pontibacter amylolyticus</name>
    <dbReference type="NCBI Taxonomy" id="1424080"/>
    <lineage>
        <taxon>Bacteria</taxon>
        <taxon>Pseudomonadati</taxon>
        <taxon>Bacteroidota</taxon>
        <taxon>Cytophagia</taxon>
        <taxon>Cytophagales</taxon>
        <taxon>Hymenobacteraceae</taxon>
        <taxon>Pontibacter</taxon>
    </lineage>
</organism>
<evidence type="ECO:0000313" key="1">
    <source>
        <dbReference type="EMBL" id="GGG09885.1"/>
    </source>
</evidence>
<gene>
    <name evidence="1" type="ORF">GCM10011323_13080</name>
</gene>
<dbReference type="EMBL" id="BMFP01000002">
    <property type="protein sequence ID" value="GGG09885.1"/>
    <property type="molecule type" value="Genomic_DNA"/>
</dbReference>
<keyword evidence="2" id="KW-1185">Reference proteome</keyword>
<sequence>MTAIAGNNLFGFYASFQAGESNQELVKDYLWGNEGLKEKLKALKWQTYGQDFHLILFEIYVNPIPTYREALKEMGSYRRKEKSIGIPIILDQNNFFGLNERDRQKFFQSTILKRLELLKEKIKRNKLDLEIQKLINDTEEILG</sequence>
<evidence type="ECO:0000313" key="2">
    <source>
        <dbReference type="Proteomes" id="UP000634043"/>
    </source>
</evidence>